<dbReference type="AlphaFoldDB" id="A0A0N4WKI3"/>
<dbReference type="Proteomes" id="UP000268014">
    <property type="component" value="Unassembled WGS sequence"/>
</dbReference>
<dbReference type="EMBL" id="UZAF01017608">
    <property type="protein sequence ID" value="VDO43277.1"/>
    <property type="molecule type" value="Genomic_DNA"/>
</dbReference>
<reference evidence="4" key="1">
    <citation type="submission" date="2017-02" db="UniProtKB">
        <authorList>
            <consortium name="WormBaseParasite"/>
        </authorList>
    </citation>
    <scope>IDENTIFICATION</scope>
</reference>
<evidence type="ECO:0000313" key="4">
    <source>
        <dbReference type="WBParaSite" id="HPLM_0001159401-mRNA-1"/>
    </source>
</evidence>
<evidence type="ECO:0000313" key="3">
    <source>
        <dbReference type="Proteomes" id="UP000268014"/>
    </source>
</evidence>
<reference evidence="2 3" key="2">
    <citation type="submission" date="2018-11" db="EMBL/GenBank/DDBJ databases">
        <authorList>
            <consortium name="Pathogen Informatics"/>
        </authorList>
    </citation>
    <scope>NUCLEOTIDE SEQUENCE [LARGE SCALE GENOMIC DNA]</scope>
    <source>
        <strain evidence="2 3">MHpl1</strain>
    </source>
</reference>
<evidence type="ECO:0000313" key="2">
    <source>
        <dbReference type="EMBL" id="VDO43277.1"/>
    </source>
</evidence>
<gene>
    <name evidence="2" type="ORF">HPLM_LOCUS11586</name>
</gene>
<dbReference type="OMA" id="MEIFEGP"/>
<accession>A0A0N4WKI3</accession>
<name>A0A0N4WKI3_HAEPC</name>
<keyword evidence="3" id="KW-1185">Reference proteome</keyword>
<protein>
    <submittedName>
        <fullName evidence="4">Diablo homolog, mitochondrial</fullName>
    </submittedName>
</protein>
<dbReference type="WBParaSite" id="HPLM_0001159401-mRNA-1">
    <property type="protein sequence ID" value="HPLM_0001159401-mRNA-1"/>
    <property type="gene ID" value="HPLM_0001159401"/>
</dbReference>
<sequence>MVGPAVLSSKKGLLTRYCNKIESLLKQYEDYKRCQEGPASMARAPETKEWVLRLNATSQLVSEALLDFTGLTDSLADTLAQEQLDQANAYIERAQECIDNAQSTAVELEAKRISAMEIFEGPGRSFNNSQFRAPQTSVEP</sequence>
<feature type="coiled-coil region" evidence="1">
    <location>
        <begin position="84"/>
        <end position="111"/>
    </location>
</feature>
<keyword evidence="1" id="KW-0175">Coiled coil</keyword>
<proteinExistence type="predicted"/>
<organism evidence="4">
    <name type="scientific">Haemonchus placei</name>
    <name type="common">Barber's pole worm</name>
    <dbReference type="NCBI Taxonomy" id="6290"/>
    <lineage>
        <taxon>Eukaryota</taxon>
        <taxon>Metazoa</taxon>
        <taxon>Ecdysozoa</taxon>
        <taxon>Nematoda</taxon>
        <taxon>Chromadorea</taxon>
        <taxon>Rhabditida</taxon>
        <taxon>Rhabditina</taxon>
        <taxon>Rhabditomorpha</taxon>
        <taxon>Strongyloidea</taxon>
        <taxon>Trichostrongylidae</taxon>
        <taxon>Haemonchus</taxon>
    </lineage>
</organism>
<evidence type="ECO:0000256" key="1">
    <source>
        <dbReference type="SAM" id="Coils"/>
    </source>
</evidence>